<reference evidence="2 3" key="1">
    <citation type="submission" date="2019-04" db="EMBL/GenBank/DDBJ databases">
        <authorList>
            <consortium name="Pathogen Informatics"/>
        </authorList>
    </citation>
    <scope>NUCLEOTIDE SEQUENCE [LARGE SCALE GENOMIC DNA]</scope>
    <source>
        <strain evidence="2 3">NCTC9185</strain>
    </source>
</reference>
<name>A0A4U9D2B1_RAOTE</name>
<protein>
    <submittedName>
        <fullName evidence="2">Uncharacterized protein</fullName>
    </submittedName>
</protein>
<feature type="transmembrane region" description="Helical" evidence="1">
    <location>
        <begin position="54"/>
        <end position="71"/>
    </location>
</feature>
<keyword evidence="1" id="KW-0812">Transmembrane</keyword>
<keyword evidence="1" id="KW-0472">Membrane</keyword>
<evidence type="ECO:0000256" key="1">
    <source>
        <dbReference type="SAM" id="Phobius"/>
    </source>
</evidence>
<gene>
    <name evidence="2" type="ORF">NCTC9185_03822</name>
</gene>
<sequence length="173" mass="19546">MSNVHFIYPWRLTALLLCAALAWLPHSGRSAWHRLLDKPFRSLIIHRRRRLANLLPWLLALGVIALAGPTWQRELPGGADAAKQCDGYSATGSGHVRRGSGAFSPPADASKIAALMQRLPGAHFGLVVYSSQAFLTTPLTQDPQFIAFSSTRKRRRSCRKARAHRCRRRWRWR</sequence>
<dbReference type="Proteomes" id="UP000339249">
    <property type="component" value="Unassembled WGS sequence"/>
</dbReference>
<accession>A0A4U9D2B1</accession>
<dbReference type="EMBL" id="CABDVU010000001">
    <property type="protein sequence ID" value="VTN11861.1"/>
    <property type="molecule type" value="Genomic_DNA"/>
</dbReference>
<keyword evidence="1" id="KW-1133">Transmembrane helix</keyword>
<evidence type="ECO:0000313" key="3">
    <source>
        <dbReference type="Proteomes" id="UP000339249"/>
    </source>
</evidence>
<organism evidence="2 3">
    <name type="scientific">Raoultella terrigena</name>
    <name type="common">Klebsiella terrigena</name>
    <dbReference type="NCBI Taxonomy" id="577"/>
    <lineage>
        <taxon>Bacteria</taxon>
        <taxon>Pseudomonadati</taxon>
        <taxon>Pseudomonadota</taxon>
        <taxon>Gammaproteobacteria</taxon>
        <taxon>Enterobacterales</taxon>
        <taxon>Enterobacteriaceae</taxon>
        <taxon>Klebsiella/Raoultella group</taxon>
        <taxon>Raoultella</taxon>
    </lineage>
</organism>
<proteinExistence type="predicted"/>
<dbReference type="AlphaFoldDB" id="A0A4U9D2B1"/>
<evidence type="ECO:0000313" key="2">
    <source>
        <dbReference type="EMBL" id="VTN11861.1"/>
    </source>
</evidence>